<name>A0AAD4SM85_9MAGN</name>
<feature type="non-terminal residue" evidence="1">
    <location>
        <position position="127"/>
    </location>
</feature>
<dbReference type="AlphaFoldDB" id="A0AAD4SM85"/>
<evidence type="ECO:0000313" key="2">
    <source>
        <dbReference type="Proteomes" id="UP001202328"/>
    </source>
</evidence>
<protein>
    <submittedName>
        <fullName evidence="1">Uncharacterized protein</fullName>
    </submittedName>
</protein>
<dbReference type="Proteomes" id="UP001202328">
    <property type="component" value="Unassembled WGS sequence"/>
</dbReference>
<proteinExistence type="predicted"/>
<reference evidence="1" key="1">
    <citation type="submission" date="2022-04" db="EMBL/GenBank/DDBJ databases">
        <title>A functionally conserved STORR gene fusion in Papaver species that diverged 16.8 million years ago.</title>
        <authorList>
            <person name="Catania T."/>
        </authorList>
    </citation>
    <scope>NUCLEOTIDE SEQUENCE</scope>
    <source>
        <strain evidence="1">S-188037</strain>
    </source>
</reference>
<sequence>CEVHHIFSQSRTLHVLSQFHWPHAPICHSVHNRRRRPEMLVYTSAACLDFRDESPSFITSCMRVAVSSTSVKEYQGGLSGWRILKVTFTSNSLANEFWENSSTSNPSRDGSELHQPICGLGHLDPAY</sequence>
<dbReference type="EMBL" id="JAJJMB010010117">
    <property type="protein sequence ID" value="KAI3910775.1"/>
    <property type="molecule type" value="Genomic_DNA"/>
</dbReference>
<accession>A0AAD4SM85</accession>
<keyword evidence="2" id="KW-1185">Reference proteome</keyword>
<evidence type="ECO:0000313" key="1">
    <source>
        <dbReference type="EMBL" id="KAI3910775.1"/>
    </source>
</evidence>
<gene>
    <name evidence="1" type="ORF">MKW98_030583</name>
</gene>
<comment type="caution">
    <text evidence="1">The sequence shown here is derived from an EMBL/GenBank/DDBJ whole genome shotgun (WGS) entry which is preliminary data.</text>
</comment>
<organism evidence="1 2">
    <name type="scientific">Papaver atlanticum</name>
    <dbReference type="NCBI Taxonomy" id="357466"/>
    <lineage>
        <taxon>Eukaryota</taxon>
        <taxon>Viridiplantae</taxon>
        <taxon>Streptophyta</taxon>
        <taxon>Embryophyta</taxon>
        <taxon>Tracheophyta</taxon>
        <taxon>Spermatophyta</taxon>
        <taxon>Magnoliopsida</taxon>
        <taxon>Ranunculales</taxon>
        <taxon>Papaveraceae</taxon>
        <taxon>Papaveroideae</taxon>
        <taxon>Papaver</taxon>
    </lineage>
</organism>